<evidence type="ECO:0000256" key="1">
    <source>
        <dbReference type="ARBA" id="ARBA00010692"/>
    </source>
</evidence>
<dbReference type="Proteomes" id="UP000501421">
    <property type="component" value="Chromosome"/>
</dbReference>
<dbReference type="AlphaFoldDB" id="A0A679FQZ7"/>
<comment type="subcellular location">
    <subcellularLocation>
        <location evidence="2">Cell membrane</location>
        <topology evidence="2">Multi-pass membrane protein</topology>
    </subcellularLocation>
</comment>
<proteinExistence type="inferred from homology"/>
<name>A0A679FQZ7_9BACL</name>
<dbReference type="EMBL" id="AP022557">
    <property type="protein sequence ID" value="BBW97469.1"/>
    <property type="molecule type" value="Genomic_DNA"/>
</dbReference>
<dbReference type="PANTHER" id="PTHR34295">
    <property type="entry name" value="BIOTIN TRANSPORTER BIOY"/>
    <property type="match status" value="1"/>
</dbReference>
<dbReference type="Pfam" id="PF02632">
    <property type="entry name" value="BioY"/>
    <property type="match status" value="1"/>
</dbReference>
<reference evidence="5" key="1">
    <citation type="journal article" date="2020" name="Microbiol. Resour. Announc.">
        <title>Complete Genome Sequence of Geobacillus sp. Strain E55-1, Isolated from Mine Geyser in Japan.</title>
        <authorList>
            <person name="Miyazaki K."/>
            <person name="Hase E."/>
            <person name="Tokito N."/>
        </authorList>
    </citation>
    <scope>NUCLEOTIDE SEQUENCE [LARGE SCALE GENOMIC DNA]</scope>
    <source>
        <strain evidence="5">E55-1</strain>
    </source>
</reference>
<dbReference type="InterPro" id="IPR003784">
    <property type="entry name" value="BioY"/>
</dbReference>
<keyword evidence="5" id="KW-1185">Reference proteome</keyword>
<gene>
    <name evidence="4" type="ORF">GsuE55_23020</name>
</gene>
<evidence type="ECO:0000313" key="5">
    <source>
        <dbReference type="Proteomes" id="UP000501421"/>
    </source>
</evidence>
<protein>
    <recommendedName>
        <fullName evidence="2">Biotin transporter</fullName>
    </recommendedName>
</protein>
<feature type="transmembrane region" description="Helical" evidence="3">
    <location>
        <begin position="147"/>
        <end position="170"/>
    </location>
</feature>
<comment type="similarity">
    <text evidence="1 2">Belongs to the BioY family.</text>
</comment>
<feature type="transmembrane region" description="Helical" evidence="3">
    <location>
        <begin position="29"/>
        <end position="46"/>
    </location>
</feature>
<sequence length="187" mass="20168">MHIRSWIWAALFAALTAVGGMIKIPVPYVPFTLQIAAVYLAACLLGPKIGALSQLLYVLVGLAGAPVFAEGGGLGYIWKPTFGYLLGFIAGVYTSGWLIERFRWTKGGQLFAANLAALVVVYLCGGLWLYGAMKWIVEKPLTIGQTIWFGVLLPIPGDLILCVACSLVAARVWPRVRPVMTTERLGG</sequence>
<keyword evidence="2 3" id="KW-0472">Membrane</keyword>
<dbReference type="GO" id="GO:0005886">
    <property type="term" value="C:plasma membrane"/>
    <property type="evidence" value="ECO:0007669"/>
    <property type="project" value="UniProtKB-SubCell"/>
</dbReference>
<keyword evidence="2" id="KW-0813">Transport</keyword>
<evidence type="ECO:0000256" key="3">
    <source>
        <dbReference type="SAM" id="Phobius"/>
    </source>
</evidence>
<dbReference type="GO" id="GO:0015225">
    <property type="term" value="F:biotin transmembrane transporter activity"/>
    <property type="evidence" value="ECO:0007669"/>
    <property type="project" value="UniProtKB-UniRule"/>
</dbReference>
<keyword evidence="2" id="KW-1003">Cell membrane</keyword>
<dbReference type="PANTHER" id="PTHR34295:SF1">
    <property type="entry name" value="BIOTIN TRANSPORTER BIOY"/>
    <property type="match status" value="1"/>
</dbReference>
<organism evidence="4 5">
    <name type="scientific">Geobacillus subterraneus</name>
    <dbReference type="NCBI Taxonomy" id="129338"/>
    <lineage>
        <taxon>Bacteria</taxon>
        <taxon>Bacillati</taxon>
        <taxon>Bacillota</taxon>
        <taxon>Bacilli</taxon>
        <taxon>Bacillales</taxon>
        <taxon>Anoxybacillaceae</taxon>
        <taxon>Geobacillus</taxon>
    </lineage>
</organism>
<accession>A0A679FQZ7</accession>
<dbReference type="PIRSF" id="PIRSF016661">
    <property type="entry name" value="BioY"/>
    <property type="match status" value="1"/>
</dbReference>
<feature type="transmembrane region" description="Helical" evidence="3">
    <location>
        <begin position="82"/>
        <end position="99"/>
    </location>
</feature>
<feature type="transmembrane region" description="Helical" evidence="3">
    <location>
        <begin position="55"/>
        <end position="76"/>
    </location>
</feature>
<feature type="transmembrane region" description="Helical" evidence="3">
    <location>
        <begin position="111"/>
        <end position="131"/>
    </location>
</feature>
<evidence type="ECO:0000313" key="4">
    <source>
        <dbReference type="EMBL" id="BBW97469.1"/>
    </source>
</evidence>
<keyword evidence="3" id="KW-1133">Transmembrane helix</keyword>
<dbReference type="RefSeq" id="WP_033843120.1">
    <property type="nucleotide sequence ID" value="NZ_AP022557.1"/>
</dbReference>
<keyword evidence="3" id="KW-0812">Transmembrane</keyword>
<evidence type="ECO:0000256" key="2">
    <source>
        <dbReference type="PIRNR" id="PIRNR016661"/>
    </source>
</evidence>
<dbReference type="Gene3D" id="1.10.1760.20">
    <property type="match status" value="1"/>
</dbReference>